<dbReference type="Gene3D" id="3.30.420.40">
    <property type="match status" value="1"/>
</dbReference>
<protein>
    <recommendedName>
        <fullName evidence="1">Ppx/GppA phosphatase N-terminal domain-containing protein</fullName>
    </recommendedName>
</protein>
<dbReference type="AlphaFoldDB" id="A0A937LCM9"/>
<dbReference type="SUPFAM" id="SSF53067">
    <property type="entry name" value="Actin-like ATPase domain"/>
    <property type="match status" value="2"/>
</dbReference>
<organism evidence="2 3">
    <name type="scientific">SAR86 cluster bacterium</name>
    <dbReference type="NCBI Taxonomy" id="2030880"/>
    <lineage>
        <taxon>Bacteria</taxon>
        <taxon>Pseudomonadati</taxon>
        <taxon>Pseudomonadota</taxon>
        <taxon>Gammaproteobacteria</taxon>
        <taxon>SAR86 cluster</taxon>
    </lineage>
</organism>
<dbReference type="Pfam" id="PF02541">
    <property type="entry name" value="Ppx-GppA"/>
    <property type="match status" value="1"/>
</dbReference>
<accession>A0A937LCM9</accession>
<dbReference type="InterPro" id="IPR050273">
    <property type="entry name" value="GppA/Ppx_hydrolase"/>
</dbReference>
<reference evidence="2" key="1">
    <citation type="submission" date="2020-10" db="EMBL/GenBank/DDBJ databases">
        <title>Microbiome of the Black Sea water column analyzed by genome centric metagenomics.</title>
        <authorList>
            <person name="Cabello-Yeves P.J."/>
            <person name="Callieri C."/>
            <person name="Picazo A."/>
            <person name="Mehrshad M."/>
            <person name="Haro-Moreno J.M."/>
            <person name="Roda-Garcia J."/>
            <person name="Dzembekova N."/>
            <person name="Slabakova V."/>
            <person name="Slabakova N."/>
            <person name="Moncheva S."/>
            <person name="Rodriguez-Valera F."/>
        </authorList>
    </citation>
    <scope>NUCLEOTIDE SEQUENCE</scope>
    <source>
        <strain evidence="2">BS307-5m-G49</strain>
    </source>
</reference>
<dbReference type="Proteomes" id="UP000744438">
    <property type="component" value="Unassembled WGS sequence"/>
</dbReference>
<dbReference type="PANTHER" id="PTHR30005">
    <property type="entry name" value="EXOPOLYPHOSPHATASE"/>
    <property type="match status" value="1"/>
</dbReference>
<dbReference type="InterPro" id="IPR003695">
    <property type="entry name" value="Ppx_GppA_N"/>
</dbReference>
<dbReference type="PANTHER" id="PTHR30005:SF0">
    <property type="entry name" value="RETROGRADE REGULATION PROTEIN 2"/>
    <property type="match status" value="1"/>
</dbReference>
<dbReference type="GO" id="GO:0016462">
    <property type="term" value="F:pyrophosphatase activity"/>
    <property type="evidence" value="ECO:0007669"/>
    <property type="project" value="TreeGrafter"/>
</dbReference>
<proteinExistence type="predicted"/>
<gene>
    <name evidence="2" type="ORF">ISQ63_03065</name>
</gene>
<evidence type="ECO:0000259" key="1">
    <source>
        <dbReference type="Pfam" id="PF02541"/>
    </source>
</evidence>
<sequence>MTKTSEKISCIDIGSNAIKYRQYRLINKEHLELDNFKRISLRLGTDAFNEGKMLEKTYEEFFSVLKKLKKHAKKKEVKLFGLFATSAMRTFSNKAQIIKKIKKDLGLEIEILSGKEEAALLKYFDYRNHEKHQSMIVDVGGGSTEIYIANSKLEKIKSFQLGGVRILKKTDKKKNWIELEKFLKEICTSQIKNIIGVGSNAKLIIQASKKETDFLTYEEMKEIKETLKKSSIEKKIKEYDFPIDRADIIEHAASIFEFIQNKFKTAKFYGSSWNISDGFVRKKILDNQATSLEAS</sequence>
<dbReference type="Gene3D" id="3.30.420.150">
    <property type="entry name" value="Exopolyphosphatase. Domain 2"/>
    <property type="match status" value="1"/>
</dbReference>
<name>A0A937LCM9_9GAMM</name>
<dbReference type="InterPro" id="IPR043129">
    <property type="entry name" value="ATPase_NBD"/>
</dbReference>
<evidence type="ECO:0000313" key="3">
    <source>
        <dbReference type="Proteomes" id="UP000744438"/>
    </source>
</evidence>
<dbReference type="EMBL" id="JADHQC010000015">
    <property type="protein sequence ID" value="MBL6811849.1"/>
    <property type="molecule type" value="Genomic_DNA"/>
</dbReference>
<evidence type="ECO:0000313" key="2">
    <source>
        <dbReference type="EMBL" id="MBL6811849.1"/>
    </source>
</evidence>
<comment type="caution">
    <text evidence="2">The sequence shown here is derived from an EMBL/GenBank/DDBJ whole genome shotgun (WGS) entry which is preliminary data.</text>
</comment>
<feature type="domain" description="Ppx/GppA phosphatase N-terminal" evidence="1">
    <location>
        <begin position="40"/>
        <end position="281"/>
    </location>
</feature>